<dbReference type="Proteomes" id="UP000499080">
    <property type="component" value="Unassembled WGS sequence"/>
</dbReference>
<evidence type="ECO:0000313" key="1">
    <source>
        <dbReference type="EMBL" id="GBM97957.1"/>
    </source>
</evidence>
<proteinExistence type="predicted"/>
<organism evidence="1 2">
    <name type="scientific">Araneus ventricosus</name>
    <name type="common">Orbweaver spider</name>
    <name type="synonym">Epeira ventricosa</name>
    <dbReference type="NCBI Taxonomy" id="182803"/>
    <lineage>
        <taxon>Eukaryota</taxon>
        <taxon>Metazoa</taxon>
        <taxon>Ecdysozoa</taxon>
        <taxon>Arthropoda</taxon>
        <taxon>Chelicerata</taxon>
        <taxon>Arachnida</taxon>
        <taxon>Araneae</taxon>
        <taxon>Araneomorphae</taxon>
        <taxon>Entelegynae</taxon>
        <taxon>Araneoidea</taxon>
        <taxon>Araneidae</taxon>
        <taxon>Araneus</taxon>
    </lineage>
</organism>
<gene>
    <name evidence="1" type="ORF">AVEN_20423_1</name>
</gene>
<comment type="caution">
    <text evidence="1">The sequence shown here is derived from an EMBL/GenBank/DDBJ whole genome shotgun (WGS) entry which is preliminary data.</text>
</comment>
<evidence type="ECO:0000313" key="2">
    <source>
        <dbReference type="Proteomes" id="UP000499080"/>
    </source>
</evidence>
<dbReference type="EMBL" id="BGPR01004282">
    <property type="protein sequence ID" value="GBM97957.1"/>
    <property type="molecule type" value="Genomic_DNA"/>
</dbReference>
<keyword evidence="2" id="KW-1185">Reference proteome</keyword>
<dbReference type="AlphaFoldDB" id="A0A4Y2K6S4"/>
<sequence>MHVTEENEDRELSASMNCFGKISEYNRKEKSRLFICLLNQLCCLGDFSTNEIRLGCCLPAPAIVSQGTNPLHLLAAHKAANKDRGSG</sequence>
<protein>
    <submittedName>
        <fullName evidence="1">Uncharacterized protein</fullName>
    </submittedName>
</protein>
<name>A0A4Y2K6S4_ARAVE</name>
<accession>A0A4Y2K6S4</accession>
<reference evidence="1 2" key="1">
    <citation type="journal article" date="2019" name="Sci. Rep.">
        <title>Orb-weaving spider Araneus ventricosus genome elucidates the spidroin gene catalogue.</title>
        <authorList>
            <person name="Kono N."/>
            <person name="Nakamura H."/>
            <person name="Ohtoshi R."/>
            <person name="Moran D.A.P."/>
            <person name="Shinohara A."/>
            <person name="Yoshida Y."/>
            <person name="Fujiwara M."/>
            <person name="Mori M."/>
            <person name="Tomita M."/>
            <person name="Arakawa K."/>
        </authorList>
    </citation>
    <scope>NUCLEOTIDE SEQUENCE [LARGE SCALE GENOMIC DNA]</scope>
</reference>